<dbReference type="GO" id="GO:0061630">
    <property type="term" value="F:ubiquitin protein ligase activity"/>
    <property type="evidence" value="ECO:0007669"/>
    <property type="project" value="UniProtKB-EC"/>
</dbReference>
<dbReference type="Gene3D" id="3.30.40.140">
    <property type="match status" value="1"/>
</dbReference>
<organism evidence="22 23">
    <name type="scientific">Bodo saltans</name>
    <name type="common">Flagellated protozoan</name>
    <dbReference type="NCBI Taxonomy" id="75058"/>
    <lineage>
        <taxon>Eukaryota</taxon>
        <taxon>Discoba</taxon>
        <taxon>Euglenozoa</taxon>
        <taxon>Kinetoplastea</taxon>
        <taxon>Metakinetoplastina</taxon>
        <taxon>Eubodonida</taxon>
        <taxon>Bodonidae</taxon>
        <taxon>Bodo</taxon>
    </lineage>
</organism>
<evidence type="ECO:0000256" key="6">
    <source>
        <dbReference type="ARBA" id="ARBA00017908"/>
    </source>
</evidence>
<evidence type="ECO:0000256" key="18">
    <source>
        <dbReference type="PROSITE-ProRule" id="PRU00175"/>
    </source>
</evidence>
<evidence type="ECO:0000256" key="4">
    <source>
        <dbReference type="ARBA" id="ARBA00005797"/>
    </source>
</evidence>
<dbReference type="InterPro" id="IPR000253">
    <property type="entry name" value="FHA_dom"/>
</dbReference>
<evidence type="ECO:0000256" key="3">
    <source>
        <dbReference type="ARBA" id="ARBA00004906"/>
    </source>
</evidence>
<dbReference type="GO" id="GO:0016567">
    <property type="term" value="P:protein ubiquitination"/>
    <property type="evidence" value="ECO:0007669"/>
    <property type="project" value="UniProtKB-UniPathway"/>
</dbReference>
<dbReference type="SUPFAM" id="SSF49879">
    <property type="entry name" value="SMAD/FHA domain"/>
    <property type="match status" value="1"/>
</dbReference>
<dbReference type="GO" id="GO:0008270">
    <property type="term" value="F:zinc ion binding"/>
    <property type="evidence" value="ECO:0007669"/>
    <property type="project" value="UniProtKB-KW"/>
</dbReference>
<evidence type="ECO:0000256" key="14">
    <source>
        <dbReference type="ARBA" id="ARBA00023242"/>
    </source>
</evidence>
<evidence type="ECO:0000256" key="1">
    <source>
        <dbReference type="ARBA" id="ARBA00000900"/>
    </source>
</evidence>
<dbReference type="PANTHER" id="PTHR16079">
    <property type="entry name" value="UBIQUITIN LIGASE PROTEIN CHFR"/>
    <property type="match status" value="1"/>
</dbReference>
<gene>
    <name evidence="22" type="ORF">BSAL_44690</name>
</gene>
<evidence type="ECO:0000256" key="17">
    <source>
        <dbReference type="ARBA" id="ARBA00031332"/>
    </source>
</evidence>
<evidence type="ECO:0000313" key="22">
    <source>
        <dbReference type="EMBL" id="CUG93770.1"/>
    </source>
</evidence>
<evidence type="ECO:0000256" key="13">
    <source>
        <dbReference type="ARBA" id="ARBA00022833"/>
    </source>
</evidence>
<dbReference type="GO" id="GO:0051301">
    <property type="term" value="P:cell division"/>
    <property type="evidence" value="ECO:0007669"/>
    <property type="project" value="UniProtKB-KW"/>
</dbReference>
<evidence type="ECO:0000313" key="23">
    <source>
        <dbReference type="Proteomes" id="UP000051952"/>
    </source>
</evidence>
<evidence type="ECO:0000256" key="12">
    <source>
        <dbReference type="ARBA" id="ARBA00022786"/>
    </source>
</evidence>
<evidence type="ECO:0000259" key="20">
    <source>
        <dbReference type="PROSITE" id="PS50006"/>
    </source>
</evidence>
<comment type="catalytic activity">
    <reaction evidence="1">
        <text>S-ubiquitinyl-[E2 ubiquitin-conjugating enzyme]-L-cysteine + [acceptor protein]-L-lysine = [E2 ubiquitin-conjugating enzyme]-L-cysteine + N(6)-ubiquitinyl-[acceptor protein]-L-lysine.</text>
        <dbReference type="EC" id="2.3.2.27"/>
    </reaction>
</comment>
<protein>
    <recommendedName>
        <fullName evidence="6">E3 ubiquitin-protein ligase CHFR</fullName>
        <ecNumber evidence="5">2.3.2.27</ecNumber>
    </recommendedName>
    <alternativeName>
        <fullName evidence="17">Checkpoint with forkhead and RING finger domains protein</fullName>
    </alternativeName>
    <alternativeName>
        <fullName evidence="16">RING-type E3 ubiquitin transferase CHFR</fullName>
    </alternativeName>
</protein>
<evidence type="ECO:0000256" key="7">
    <source>
        <dbReference type="ARBA" id="ARBA00022618"/>
    </source>
</evidence>
<accession>A0A0S4JT63</accession>
<evidence type="ECO:0000259" key="21">
    <source>
        <dbReference type="PROSITE" id="PS50089"/>
    </source>
</evidence>
<evidence type="ECO:0000256" key="2">
    <source>
        <dbReference type="ARBA" id="ARBA00004322"/>
    </source>
</evidence>
<dbReference type="AlphaFoldDB" id="A0A0S4JT63"/>
<sequence>MSAVEDDLVLADRAKTVMDMFDLAGAAVRPVVARLVRVAGGEALEVTEGDLIIKLGRSKDIPVPYRLACARLSSFHCELHLTPATLQVDIVDTSSNGTFVNGLRIEKGKKVTLQSGDSVSLVNPSATGVEAEERKHLEFLFQRLKAVSKEEQMIEELTCGICRQLFYKACTVLPCLHVFCGHCISQSAKHNSQCPECRGDVYEIRPTHKINNVVDQLLLKRPDLKRPDDEIAECDTLNNIPPTGKVVKKRPREEDDYDYGEEEEEEGEDDSDDEPLPALAPHAFRFAPHFFGAHSLPPTNCAQCTVAAVDGYLCPPGAIHVRCFSCKTPFAERPLCGVPQRCELCRTPFCDLYLGGCKNPAGVGYLQPIKDHTMDALPARLFNGNSIEQSILSSYLATAGITVPAAWKECVEKFSAGAWSPEFAGAPASSSSVICKPCCQRVFSGLLYHLRRSVPRDALPDTVTNRPNCWYGKECRTQYKNIPHAQNYNHACPQEKRKE</sequence>
<dbReference type="InterPro" id="IPR017907">
    <property type="entry name" value="Znf_RING_CS"/>
</dbReference>
<dbReference type="PANTHER" id="PTHR16079:SF4">
    <property type="entry name" value="E3 UBIQUITIN-PROTEIN LIGASE CHFR"/>
    <property type="match status" value="1"/>
</dbReference>
<dbReference type="SMART" id="SM00240">
    <property type="entry name" value="FHA"/>
    <property type="match status" value="1"/>
</dbReference>
<keyword evidence="7" id="KW-0132">Cell division</keyword>
<dbReference type="InterPro" id="IPR040909">
    <property type="entry name" value="CHFR_Znf-CRD"/>
</dbReference>
<dbReference type="Pfam" id="PF13923">
    <property type="entry name" value="zf-C3HC4_2"/>
    <property type="match status" value="1"/>
</dbReference>
<dbReference type="InterPro" id="IPR052256">
    <property type="entry name" value="E3_ubiquitin-ligase_CHFR"/>
</dbReference>
<feature type="domain" description="RING-type" evidence="21">
    <location>
        <begin position="159"/>
        <end position="198"/>
    </location>
</feature>
<dbReference type="InterPro" id="IPR001841">
    <property type="entry name" value="Znf_RING"/>
</dbReference>
<dbReference type="GO" id="GO:0006511">
    <property type="term" value="P:ubiquitin-dependent protein catabolic process"/>
    <property type="evidence" value="ECO:0007669"/>
    <property type="project" value="TreeGrafter"/>
</dbReference>
<dbReference type="Proteomes" id="UP000051952">
    <property type="component" value="Unassembled WGS sequence"/>
</dbReference>
<proteinExistence type="inferred from homology"/>
<dbReference type="PROSITE" id="PS50006">
    <property type="entry name" value="FHA_DOMAIN"/>
    <property type="match status" value="1"/>
</dbReference>
<evidence type="ECO:0000256" key="8">
    <source>
        <dbReference type="ARBA" id="ARBA00022679"/>
    </source>
</evidence>
<keyword evidence="8" id="KW-0808">Transferase</keyword>
<dbReference type="EMBL" id="CYKH01002193">
    <property type="protein sequence ID" value="CUG93770.1"/>
    <property type="molecule type" value="Genomic_DNA"/>
</dbReference>
<comment type="pathway">
    <text evidence="3">Protein modification; protein ubiquitination.</text>
</comment>
<feature type="region of interest" description="Disordered" evidence="19">
    <location>
        <begin position="245"/>
        <end position="278"/>
    </location>
</feature>
<keyword evidence="15" id="KW-0131">Cell cycle</keyword>
<dbReference type="EC" id="2.3.2.27" evidence="5"/>
<comment type="similarity">
    <text evidence="4">Belongs to the CHFR family.</text>
</comment>
<dbReference type="SUPFAM" id="SSF57850">
    <property type="entry name" value="RING/U-box"/>
    <property type="match status" value="1"/>
</dbReference>
<keyword evidence="13" id="KW-0862">Zinc</keyword>
<dbReference type="PROSITE" id="PS50089">
    <property type="entry name" value="ZF_RING_2"/>
    <property type="match status" value="1"/>
</dbReference>
<evidence type="ECO:0000256" key="9">
    <source>
        <dbReference type="ARBA" id="ARBA00022723"/>
    </source>
</evidence>
<keyword evidence="9" id="KW-0479">Metal-binding</keyword>
<dbReference type="PROSITE" id="PS00518">
    <property type="entry name" value="ZF_RING_1"/>
    <property type="match status" value="1"/>
</dbReference>
<evidence type="ECO:0000256" key="11">
    <source>
        <dbReference type="ARBA" id="ARBA00022776"/>
    </source>
</evidence>
<dbReference type="VEuPathDB" id="TriTrypDB:BSAL_44690"/>
<name>A0A0S4JT63_BODSA</name>
<keyword evidence="10 18" id="KW-0863">Zinc-finger</keyword>
<keyword evidence="14" id="KW-0539">Nucleus</keyword>
<dbReference type="OMA" id="HNPICDQ"/>
<keyword evidence="23" id="KW-1185">Reference proteome</keyword>
<keyword evidence="11" id="KW-0498">Mitosis</keyword>
<dbReference type="InterPro" id="IPR008984">
    <property type="entry name" value="SMAD_FHA_dom_sf"/>
</dbReference>
<feature type="domain" description="FHA" evidence="20">
    <location>
        <begin position="53"/>
        <end position="105"/>
    </location>
</feature>
<dbReference type="Pfam" id="PF17979">
    <property type="entry name" value="zf-CRD"/>
    <property type="match status" value="1"/>
</dbReference>
<reference evidence="23" key="1">
    <citation type="submission" date="2015-09" db="EMBL/GenBank/DDBJ databases">
        <authorList>
            <consortium name="Pathogen Informatics"/>
        </authorList>
    </citation>
    <scope>NUCLEOTIDE SEQUENCE [LARGE SCALE GENOMIC DNA]</scope>
    <source>
        <strain evidence="23">Lake Konstanz</strain>
    </source>
</reference>
<evidence type="ECO:0000256" key="19">
    <source>
        <dbReference type="SAM" id="MobiDB-lite"/>
    </source>
</evidence>
<keyword evidence="12" id="KW-0833">Ubl conjugation pathway</keyword>
<dbReference type="UniPathway" id="UPA00143"/>
<feature type="compositionally biased region" description="Acidic residues" evidence="19">
    <location>
        <begin position="254"/>
        <end position="275"/>
    </location>
</feature>
<evidence type="ECO:0000256" key="16">
    <source>
        <dbReference type="ARBA" id="ARBA00029800"/>
    </source>
</evidence>
<dbReference type="GO" id="GO:0005634">
    <property type="term" value="C:nucleus"/>
    <property type="evidence" value="ECO:0007669"/>
    <property type="project" value="TreeGrafter"/>
</dbReference>
<evidence type="ECO:0000256" key="15">
    <source>
        <dbReference type="ARBA" id="ARBA00023306"/>
    </source>
</evidence>
<dbReference type="Gene3D" id="2.60.200.20">
    <property type="match status" value="1"/>
</dbReference>
<dbReference type="SMART" id="SM00184">
    <property type="entry name" value="RING"/>
    <property type="match status" value="1"/>
</dbReference>
<comment type="subcellular location">
    <subcellularLocation>
        <location evidence="2">Nucleus</location>
        <location evidence="2">PML body</location>
    </subcellularLocation>
</comment>
<evidence type="ECO:0000256" key="5">
    <source>
        <dbReference type="ARBA" id="ARBA00012483"/>
    </source>
</evidence>
<dbReference type="Gene3D" id="3.30.40.10">
    <property type="entry name" value="Zinc/RING finger domain, C3HC4 (zinc finger)"/>
    <property type="match status" value="1"/>
</dbReference>
<evidence type="ECO:0000256" key="10">
    <source>
        <dbReference type="ARBA" id="ARBA00022771"/>
    </source>
</evidence>
<dbReference type="OrthoDB" id="1305878at2759"/>
<dbReference type="Pfam" id="PF00498">
    <property type="entry name" value="FHA"/>
    <property type="match status" value="1"/>
</dbReference>
<dbReference type="InterPro" id="IPR013083">
    <property type="entry name" value="Znf_RING/FYVE/PHD"/>
</dbReference>